<dbReference type="InterPro" id="IPR014743">
    <property type="entry name" value="Cl-channel_core"/>
</dbReference>
<dbReference type="GeneTree" id="ENSGT00940000159291"/>
<dbReference type="PANTHER" id="PTHR11689:SF158">
    <property type="entry name" value="H(+)_CL(-) EXCHANGE TRANSPORTER 6"/>
    <property type="match status" value="1"/>
</dbReference>
<evidence type="ECO:0000256" key="1">
    <source>
        <dbReference type="ARBA" id="ARBA00022737"/>
    </source>
</evidence>
<keyword evidence="1" id="KW-0677">Repeat</keyword>
<keyword evidence="2" id="KW-0129">CBS domain</keyword>
<accession>A0A4W3HDQ3</accession>
<reference evidence="5" key="3">
    <citation type="journal article" date="2014" name="Nature">
        <title>Elephant shark genome provides unique insights into gnathostome evolution.</title>
        <authorList>
            <consortium name="International Elephant Shark Genome Sequencing Consortium"/>
            <person name="Venkatesh B."/>
            <person name="Lee A.P."/>
            <person name="Ravi V."/>
            <person name="Maurya A.K."/>
            <person name="Lian M.M."/>
            <person name="Swann J.B."/>
            <person name="Ohta Y."/>
            <person name="Flajnik M.F."/>
            <person name="Sutoh Y."/>
            <person name="Kasahara M."/>
            <person name="Hoon S."/>
            <person name="Gangu V."/>
            <person name="Roy S.W."/>
            <person name="Irimia M."/>
            <person name="Korzh V."/>
            <person name="Kondrychyn I."/>
            <person name="Lim Z.W."/>
            <person name="Tay B.H."/>
            <person name="Tohari S."/>
            <person name="Kong K.W."/>
            <person name="Ho S."/>
            <person name="Lorente-Galdos B."/>
            <person name="Quilez J."/>
            <person name="Marques-Bonet T."/>
            <person name="Raney B.J."/>
            <person name="Ingham P.W."/>
            <person name="Tay A."/>
            <person name="Hillier L.W."/>
            <person name="Minx P."/>
            <person name="Boehm T."/>
            <person name="Wilson R.K."/>
            <person name="Brenner S."/>
            <person name="Warren W.C."/>
        </authorList>
    </citation>
    <scope>NUCLEOTIDE SEQUENCE [LARGE SCALE GENOMIC DNA]</scope>
</reference>
<protein>
    <submittedName>
        <fullName evidence="4">Uncharacterized protein</fullName>
    </submittedName>
</protein>
<name>A0A4W3HDQ3_CALMI</name>
<reference evidence="4" key="5">
    <citation type="submission" date="2025-09" db="UniProtKB">
        <authorList>
            <consortium name="Ensembl"/>
        </authorList>
    </citation>
    <scope>IDENTIFICATION</scope>
</reference>
<organism evidence="4 5">
    <name type="scientific">Callorhinchus milii</name>
    <name type="common">Ghost shark</name>
    <dbReference type="NCBI Taxonomy" id="7868"/>
    <lineage>
        <taxon>Eukaryota</taxon>
        <taxon>Metazoa</taxon>
        <taxon>Chordata</taxon>
        <taxon>Craniata</taxon>
        <taxon>Vertebrata</taxon>
        <taxon>Chondrichthyes</taxon>
        <taxon>Holocephali</taxon>
        <taxon>Chimaeriformes</taxon>
        <taxon>Callorhinchidae</taxon>
        <taxon>Callorhinchus</taxon>
    </lineage>
</organism>
<dbReference type="Proteomes" id="UP000314986">
    <property type="component" value="Unassembled WGS sequence"/>
</dbReference>
<dbReference type="GO" id="GO:0015108">
    <property type="term" value="F:chloride transmembrane transporter activity"/>
    <property type="evidence" value="ECO:0007669"/>
    <property type="project" value="TreeGrafter"/>
</dbReference>
<reference evidence="5" key="1">
    <citation type="journal article" date="2006" name="Science">
        <title>Ancient noncoding elements conserved in the human genome.</title>
        <authorList>
            <person name="Venkatesh B."/>
            <person name="Kirkness E.F."/>
            <person name="Loh Y.H."/>
            <person name="Halpern A.L."/>
            <person name="Lee A.P."/>
            <person name="Johnson J."/>
            <person name="Dandona N."/>
            <person name="Viswanathan L.D."/>
            <person name="Tay A."/>
            <person name="Venter J.C."/>
            <person name="Strausberg R.L."/>
            <person name="Brenner S."/>
        </authorList>
    </citation>
    <scope>NUCLEOTIDE SEQUENCE [LARGE SCALE GENOMIC DNA]</scope>
</reference>
<reference evidence="5" key="2">
    <citation type="journal article" date="2007" name="PLoS Biol.">
        <title>Survey sequencing and comparative analysis of the elephant shark (Callorhinchus milii) genome.</title>
        <authorList>
            <person name="Venkatesh B."/>
            <person name="Kirkness E.F."/>
            <person name="Loh Y.H."/>
            <person name="Halpern A.L."/>
            <person name="Lee A.P."/>
            <person name="Johnson J."/>
            <person name="Dandona N."/>
            <person name="Viswanathan L.D."/>
            <person name="Tay A."/>
            <person name="Venter J.C."/>
            <person name="Strausberg R.L."/>
            <person name="Brenner S."/>
        </authorList>
    </citation>
    <scope>NUCLEOTIDE SEQUENCE [LARGE SCALE GENOMIC DNA]</scope>
</reference>
<dbReference type="SUPFAM" id="SSF81340">
    <property type="entry name" value="Clc chloride channel"/>
    <property type="match status" value="1"/>
</dbReference>
<evidence type="ECO:0000313" key="5">
    <source>
        <dbReference type="Proteomes" id="UP000314986"/>
    </source>
</evidence>
<evidence type="ECO:0000313" key="4">
    <source>
        <dbReference type="Ensembl" id="ENSCMIP00000013277.1"/>
    </source>
</evidence>
<dbReference type="InParanoid" id="A0A4W3HDQ3"/>
<dbReference type="GO" id="GO:0005765">
    <property type="term" value="C:lysosomal membrane"/>
    <property type="evidence" value="ECO:0007669"/>
    <property type="project" value="TreeGrafter"/>
</dbReference>
<keyword evidence="5" id="KW-1185">Reference proteome</keyword>
<feature type="transmembrane region" description="Helical" evidence="3">
    <location>
        <begin position="71"/>
        <end position="95"/>
    </location>
</feature>
<evidence type="ECO:0000256" key="3">
    <source>
        <dbReference type="SAM" id="Phobius"/>
    </source>
</evidence>
<evidence type="ECO:0000256" key="2">
    <source>
        <dbReference type="ARBA" id="ARBA00023122"/>
    </source>
</evidence>
<dbReference type="STRING" id="7868.ENSCMIP00000013277"/>
<keyword evidence="3" id="KW-0472">Membrane</keyword>
<dbReference type="PANTHER" id="PTHR11689">
    <property type="entry name" value="CHLORIDE CHANNEL PROTEIN CLC FAMILY MEMBER"/>
    <property type="match status" value="1"/>
</dbReference>
<reference evidence="4" key="4">
    <citation type="submission" date="2025-08" db="UniProtKB">
        <authorList>
            <consortium name="Ensembl"/>
        </authorList>
    </citation>
    <scope>IDENTIFICATION</scope>
</reference>
<keyword evidence="3" id="KW-1133">Transmembrane helix</keyword>
<dbReference type="Ensembl" id="ENSCMIT00000013569.1">
    <property type="protein sequence ID" value="ENSCMIP00000013277.1"/>
    <property type="gene ID" value="ENSCMIG00000006674.1"/>
</dbReference>
<sequence>MESCRCCCCEVRVAGKLYELRRIRFMLALILVTTSLLLQSLDYDKCINEPHLEVLETLDNKKVKRYEVVKWVLVFCIGVCTGLVGLFIEVFVHLLSQLKFQIIGRCILSFWDLF</sequence>
<proteinExistence type="predicted"/>
<dbReference type="InterPro" id="IPR051280">
    <property type="entry name" value="Cl-channel/antiporter"/>
</dbReference>
<dbReference type="AlphaFoldDB" id="A0A4W3HDQ3"/>
<keyword evidence="3" id="KW-0812">Transmembrane</keyword>